<dbReference type="Proteomes" id="UP001183535">
    <property type="component" value="Unassembled WGS sequence"/>
</dbReference>
<accession>A0ABD5EKQ2</accession>
<organism evidence="1 2">
    <name type="scientific">Streptomyces doudnae</name>
    <dbReference type="NCBI Taxonomy" id="3075536"/>
    <lineage>
        <taxon>Bacteria</taxon>
        <taxon>Bacillati</taxon>
        <taxon>Actinomycetota</taxon>
        <taxon>Actinomycetes</taxon>
        <taxon>Kitasatosporales</taxon>
        <taxon>Streptomycetaceae</taxon>
        <taxon>Streptomyces</taxon>
    </lineage>
</organism>
<proteinExistence type="predicted"/>
<evidence type="ECO:0000313" key="1">
    <source>
        <dbReference type="EMBL" id="MDT0435190.1"/>
    </source>
</evidence>
<comment type="caution">
    <text evidence="1">The sequence shown here is derived from an EMBL/GenBank/DDBJ whole genome shotgun (WGS) entry which is preliminary data.</text>
</comment>
<reference evidence="2" key="1">
    <citation type="submission" date="2023-07" db="EMBL/GenBank/DDBJ databases">
        <title>30 novel species of actinomycetes from the DSMZ collection.</title>
        <authorList>
            <person name="Nouioui I."/>
        </authorList>
    </citation>
    <scope>NUCLEOTIDE SEQUENCE [LARGE SCALE GENOMIC DNA]</scope>
    <source>
        <strain evidence="2">DSM 41981</strain>
    </source>
</reference>
<dbReference type="AlphaFoldDB" id="A0ABD5EKQ2"/>
<evidence type="ECO:0000313" key="2">
    <source>
        <dbReference type="Proteomes" id="UP001183535"/>
    </source>
</evidence>
<protein>
    <submittedName>
        <fullName evidence="1">Uncharacterized protein</fullName>
    </submittedName>
</protein>
<dbReference type="EMBL" id="JAVRES010000003">
    <property type="protein sequence ID" value="MDT0435190.1"/>
    <property type="molecule type" value="Genomic_DNA"/>
</dbReference>
<name>A0ABD5EKQ2_9ACTN</name>
<keyword evidence="2" id="KW-1185">Reference proteome</keyword>
<sequence>MAYRFTINNRGGDSATLTAEAVILRAGSDRAEPAVAVRISGGAQSRLIYVPLDRVEELVTGIRDTARHAAAEFRQDPRSV</sequence>
<gene>
    <name evidence="1" type="ORF">RM877_10935</name>
</gene>
<dbReference type="RefSeq" id="WP_093829782.1">
    <property type="nucleotide sequence ID" value="NZ_JAVRES010000003.1"/>
</dbReference>